<feature type="region of interest" description="Disordered" evidence="1">
    <location>
        <begin position="59"/>
        <end position="83"/>
    </location>
</feature>
<evidence type="ECO:0000313" key="3">
    <source>
        <dbReference type="Proteomes" id="UP001291623"/>
    </source>
</evidence>
<evidence type="ECO:0000256" key="1">
    <source>
        <dbReference type="SAM" id="MobiDB-lite"/>
    </source>
</evidence>
<dbReference type="AlphaFoldDB" id="A0AAE1QRF9"/>
<comment type="caution">
    <text evidence="2">The sequence shown here is derived from an EMBL/GenBank/DDBJ whole genome shotgun (WGS) entry which is preliminary data.</text>
</comment>
<sequence length="83" mass="9402">MAASTRRREQLSAKADETQTTQEDCSVSTNAKKRTLDTSLRDFPNFILSTVGYTIEEKGSREDNQQVHPKRGSFRGAIRKIQN</sequence>
<feature type="compositionally biased region" description="Polar residues" evidence="1">
    <location>
        <begin position="18"/>
        <end position="30"/>
    </location>
</feature>
<protein>
    <submittedName>
        <fullName evidence="2">Uncharacterized protein</fullName>
    </submittedName>
</protein>
<feature type="compositionally biased region" description="Basic and acidic residues" evidence="1">
    <location>
        <begin position="1"/>
        <end position="17"/>
    </location>
</feature>
<reference evidence="2" key="1">
    <citation type="submission" date="2023-12" db="EMBL/GenBank/DDBJ databases">
        <title>Genome assembly of Anisodus tanguticus.</title>
        <authorList>
            <person name="Wang Y.-J."/>
        </authorList>
    </citation>
    <scope>NUCLEOTIDE SEQUENCE</scope>
    <source>
        <strain evidence="2">KB-2021</strain>
        <tissue evidence="2">Leaf</tissue>
    </source>
</reference>
<organism evidence="2 3">
    <name type="scientific">Anisodus tanguticus</name>
    <dbReference type="NCBI Taxonomy" id="243964"/>
    <lineage>
        <taxon>Eukaryota</taxon>
        <taxon>Viridiplantae</taxon>
        <taxon>Streptophyta</taxon>
        <taxon>Embryophyta</taxon>
        <taxon>Tracheophyta</taxon>
        <taxon>Spermatophyta</taxon>
        <taxon>Magnoliopsida</taxon>
        <taxon>eudicotyledons</taxon>
        <taxon>Gunneridae</taxon>
        <taxon>Pentapetalae</taxon>
        <taxon>asterids</taxon>
        <taxon>lamiids</taxon>
        <taxon>Solanales</taxon>
        <taxon>Solanaceae</taxon>
        <taxon>Solanoideae</taxon>
        <taxon>Hyoscyameae</taxon>
        <taxon>Anisodus</taxon>
    </lineage>
</organism>
<proteinExistence type="predicted"/>
<accession>A0AAE1QRF9</accession>
<name>A0AAE1QRF9_9SOLA</name>
<keyword evidence="3" id="KW-1185">Reference proteome</keyword>
<dbReference type="EMBL" id="JAVYJV010000024">
    <property type="protein sequence ID" value="KAK4337924.1"/>
    <property type="molecule type" value="Genomic_DNA"/>
</dbReference>
<feature type="region of interest" description="Disordered" evidence="1">
    <location>
        <begin position="1"/>
        <end position="30"/>
    </location>
</feature>
<evidence type="ECO:0000313" key="2">
    <source>
        <dbReference type="EMBL" id="KAK4337924.1"/>
    </source>
</evidence>
<gene>
    <name evidence="2" type="ORF">RND71_042411</name>
</gene>
<dbReference type="Proteomes" id="UP001291623">
    <property type="component" value="Unassembled WGS sequence"/>
</dbReference>